<comment type="similarity">
    <text evidence="1">Belongs to the homoserine dehydrogenase family.</text>
</comment>
<feature type="binding site" evidence="5">
    <location>
        <begin position="8"/>
        <end position="13"/>
    </location>
    <ligand>
        <name>NADP(+)</name>
        <dbReference type="ChEBI" id="CHEBI:58349"/>
    </ligand>
</feature>
<keyword evidence="8" id="KW-1185">Reference proteome</keyword>
<evidence type="ECO:0000259" key="6">
    <source>
        <dbReference type="Pfam" id="PF00742"/>
    </source>
</evidence>
<dbReference type="STRING" id="1056495.Calag_0066"/>
<dbReference type="FunFam" id="3.30.360.10:FF:000005">
    <property type="entry name" value="Homoserine dehydrogenase"/>
    <property type="match status" value="1"/>
</dbReference>
<dbReference type="UniPathway" id="UPA00050">
    <property type="reaction ID" value="UER00063"/>
</dbReference>
<keyword evidence="5" id="KW-0521">NADP</keyword>
<dbReference type="Gene3D" id="3.30.360.10">
    <property type="entry name" value="Dihydrodipicolinate Reductase, domain 2"/>
    <property type="match status" value="1"/>
</dbReference>
<evidence type="ECO:0000256" key="5">
    <source>
        <dbReference type="PIRSR" id="PIRSR036497-2"/>
    </source>
</evidence>
<dbReference type="GO" id="GO:0009088">
    <property type="term" value="P:threonine biosynthetic process"/>
    <property type="evidence" value="ECO:0007669"/>
    <property type="project" value="UniProtKB-UniPathway"/>
</dbReference>
<dbReference type="Gene3D" id="3.40.50.720">
    <property type="entry name" value="NAD(P)-binding Rossmann-like Domain"/>
    <property type="match status" value="1"/>
</dbReference>
<feature type="active site" description="Proton donor" evidence="4">
    <location>
        <position position="208"/>
    </location>
</feature>
<feature type="binding site" evidence="5">
    <location>
        <position position="110"/>
    </location>
    <ligand>
        <name>NADPH</name>
        <dbReference type="ChEBI" id="CHEBI:57783"/>
    </ligand>
</feature>
<dbReference type="Pfam" id="PF00742">
    <property type="entry name" value="Homoserine_dh"/>
    <property type="match status" value="1"/>
</dbReference>
<dbReference type="InterPro" id="IPR022697">
    <property type="entry name" value="HDH_short"/>
</dbReference>
<dbReference type="GeneID" id="14211326"/>
<sequence>MKKAILIGFGNVGRTLAEELIKLDMVEIIGVITTKGFFKNNSNWKSWLKELIKSYPNYKHEESLLEDVLKELDIDIAFVTIPPSYYNGEPNLTIYNKLLSNRINIITADKTGLSLNYENLINEANKNRLFFGYRATVMAGTPATDVAKGLKGRNIKEIKAVLNATTNYILSLIEKGYTFEKALEEVKRLGLVEPDPKIDIEGFDAAAKIVIILNTLGIKSTINDVKRESLLSIDEKDIRNAIEKGRKIKYIASYNKNKTKVGLEEVDYESPLAKVSGNYNCISFVIDEDNIITLTGPAGPALNTARAMITDLYEFHEKNY</sequence>
<feature type="domain" description="Homoserine dehydrogenase catalytic" evidence="6">
    <location>
        <begin position="147"/>
        <end position="312"/>
    </location>
</feature>
<evidence type="ECO:0000313" key="7">
    <source>
        <dbReference type="EMBL" id="AFZ69857.1"/>
    </source>
</evidence>
<dbReference type="GO" id="GO:0004412">
    <property type="term" value="F:homoserine dehydrogenase activity"/>
    <property type="evidence" value="ECO:0007669"/>
    <property type="project" value="UniProtKB-EC"/>
</dbReference>
<dbReference type="FunCoup" id="L0A9N4">
    <property type="interactions" value="181"/>
</dbReference>
<dbReference type="Proteomes" id="UP000010469">
    <property type="component" value="Chromosome"/>
</dbReference>
<evidence type="ECO:0000256" key="3">
    <source>
        <dbReference type="ARBA" id="ARBA00023002"/>
    </source>
</evidence>
<keyword evidence="3" id="KW-0560">Oxidoreductase</keyword>
<dbReference type="HOGENOM" id="CLU_009116_1_2_2"/>
<feature type="binding site" evidence="5">
    <location>
        <position position="193"/>
    </location>
    <ligand>
        <name>L-homoserine</name>
        <dbReference type="ChEBI" id="CHEBI:57476"/>
    </ligand>
</feature>
<dbReference type="EMBL" id="CP003378">
    <property type="protein sequence ID" value="AFZ69857.1"/>
    <property type="molecule type" value="Genomic_DNA"/>
</dbReference>
<organism evidence="7 8">
    <name type="scientific">Caldisphaera lagunensis (strain DSM 15908 / JCM 11604 / ANMR 0165 / IC-154)</name>
    <dbReference type="NCBI Taxonomy" id="1056495"/>
    <lineage>
        <taxon>Archaea</taxon>
        <taxon>Thermoproteota</taxon>
        <taxon>Thermoprotei</taxon>
        <taxon>Acidilobales</taxon>
        <taxon>Caldisphaeraceae</taxon>
        <taxon>Caldisphaera</taxon>
    </lineage>
</organism>
<dbReference type="SUPFAM" id="SSF55347">
    <property type="entry name" value="Glyceraldehyde-3-phosphate dehydrogenase-like, C-terminal domain"/>
    <property type="match status" value="1"/>
</dbReference>
<evidence type="ECO:0000256" key="1">
    <source>
        <dbReference type="ARBA" id="ARBA00006753"/>
    </source>
</evidence>
<dbReference type="AlphaFoldDB" id="L0A9N4"/>
<dbReference type="InParanoid" id="L0A9N4"/>
<dbReference type="PIRSF" id="PIRSF036497">
    <property type="entry name" value="HDH_short"/>
    <property type="match status" value="1"/>
</dbReference>
<dbReference type="eggNOG" id="arCOG01351">
    <property type="taxonomic scope" value="Archaea"/>
</dbReference>
<evidence type="ECO:0000256" key="4">
    <source>
        <dbReference type="PIRSR" id="PIRSR036497-1"/>
    </source>
</evidence>
<reference evidence="8" key="1">
    <citation type="submission" date="2012-03" db="EMBL/GenBank/DDBJ databases">
        <title>Complete genome of Caldisphaera lagunensis DSM 15908.</title>
        <authorList>
            <person name="Lucas S."/>
            <person name="Copeland A."/>
            <person name="Lapidus A."/>
            <person name="Glavina del Rio T."/>
            <person name="Dalin E."/>
            <person name="Tice H."/>
            <person name="Bruce D."/>
            <person name="Goodwin L."/>
            <person name="Pitluck S."/>
            <person name="Peters L."/>
            <person name="Mikhailova N."/>
            <person name="Teshima H."/>
            <person name="Kyrpides N."/>
            <person name="Mavromatis K."/>
            <person name="Ivanova N."/>
            <person name="Brettin T."/>
            <person name="Detter J.C."/>
            <person name="Han C."/>
            <person name="Larimer F."/>
            <person name="Land M."/>
            <person name="Hauser L."/>
            <person name="Markowitz V."/>
            <person name="Cheng J.-F."/>
            <person name="Hugenholtz P."/>
            <person name="Woyke T."/>
            <person name="Wu D."/>
            <person name="Spring S."/>
            <person name="Schroeder M."/>
            <person name="Brambilla E."/>
            <person name="Klenk H.-P."/>
            <person name="Eisen J.A."/>
        </authorList>
    </citation>
    <scope>NUCLEOTIDE SEQUENCE [LARGE SCALE GENOMIC DNA]</scope>
    <source>
        <strain evidence="8">DSM 15908 / JCM 11604 / IC-154</strain>
    </source>
</reference>
<gene>
    <name evidence="7" type="ordered locus">Calag_0066</name>
</gene>
<dbReference type="OrthoDB" id="4488at2157"/>
<evidence type="ECO:0000313" key="8">
    <source>
        <dbReference type="Proteomes" id="UP000010469"/>
    </source>
</evidence>
<dbReference type="EC" id="1.1.1.3" evidence="2"/>
<dbReference type="KEGG" id="clg:Calag_0066"/>
<dbReference type="RefSeq" id="WP_015231755.1">
    <property type="nucleotide sequence ID" value="NC_019791.1"/>
</dbReference>
<dbReference type="PANTHER" id="PTHR43331">
    <property type="entry name" value="HOMOSERINE DEHYDROGENASE"/>
    <property type="match status" value="1"/>
</dbReference>
<proteinExistence type="inferred from homology"/>
<evidence type="ECO:0000256" key="2">
    <source>
        <dbReference type="ARBA" id="ARBA00013213"/>
    </source>
</evidence>
<dbReference type="InterPro" id="IPR036291">
    <property type="entry name" value="NAD(P)-bd_dom_sf"/>
</dbReference>
<accession>L0A9N4</accession>
<name>L0A9N4_CALLD</name>
<dbReference type="InterPro" id="IPR001342">
    <property type="entry name" value="HDH_cat"/>
</dbReference>
<dbReference type="UniPathway" id="UPA00051">
    <property type="reaction ID" value="UER00465"/>
</dbReference>
<protein>
    <recommendedName>
        <fullName evidence="2">homoserine dehydrogenase</fullName>
        <ecNumber evidence="2">1.1.1.3</ecNumber>
    </recommendedName>
</protein>
<dbReference type="SUPFAM" id="SSF51735">
    <property type="entry name" value="NAD(P)-binding Rossmann-fold domains"/>
    <property type="match status" value="1"/>
</dbReference>
<dbReference type="PANTHER" id="PTHR43331:SF1">
    <property type="entry name" value="HOMOSERINE DEHYDROGENASE"/>
    <property type="match status" value="1"/>
</dbReference>